<dbReference type="SUPFAM" id="SSF55874">
    <property type="entry name" value="ATPase domain of HSP90 chaperone/DNA topoisomerase II/histidine kinase"/>
    <property type="match status" value="1"/>
</dbReference>
<comment type="subcellular location">
    <subcellularLocation>
        <location evidence="2">Cell membrane</location>
    </subcellularLocation>
</comment>
<dbReference type="PRINTS" id="PR00344">
    <property type="entry name" value="BCTRLSENSOR"/>
</dbReference>
<feature type="domain" description="HAMP" evidence="13">
    <location>
        <begin position="189"/>
        <end position="246"/>
    </location>
</feature>
<dbReference type="PROSITE" id="PS50109">
    <property type="entry name" value="HIS_KIN"/>
    <property type="match status" value="1"/>
</dbReference>
<sequence>MRVRLQAIVLTLVAALVFGLGIPLALSVAASAQLDLFLDRLTDTSRFASLAQRPLVENRPGLIEDELRRYTEVYDVPVMVVDQDGEIVAKALNGPATGIDLKSDVIASHVQAALAGRRSEPGPILMPWNSEPLVIAEPILIDGEVRGAVITSSSTEKARAALLWWWLLIAAGAVLAFSLALVVAVPVVRWILRPVRRLDDATGELVAAVVSGREVQRVGETGGPPELRQLERSFDRMAASVDEALSAQRAFVADASHQLRNPLTALKIRLGNLGGHVDDDLAAADLEAAVVDARRLNQILDELLSLARAEASGGELVPVDLDEMVGARIADWTVVGETREIALVASGLGAGLRVLTPARGLEVVLDALLDNAMKFSGPGTEVRVTVTATDGKVDIAVRDHGPGLRDEELERAADRFWRSTAHQNVPGSGLGLAIVTEITVRSGGSLRLGSPEGGGLEVTVTLPVVNP</sequence>
<keyword evidence="15" id="KW-1185">Reference proteome</keyword>
<dbReference type="InterPro" id="IPR003594">
    <property type="entry name" value="HATPase_dom"/>
</dbReference>
<dbReference type="InterPro" id="IPR003661">
    <property type="entry name" value="HisK_dim/P_dom"/>
</dbReference>
<evidence type="ECO:0000256" key="6">
    <source>
        <dbReference type="ARBA" id="ARBA00022692"/>
    </source>
</evidence>
<keyword evidence="7 14" id="KW-0418">Kinase</keyword>
<dbReference type="PROSITE" id="PS50885">
    <property type="entry name" value="HAMP"/>
    <property type="match status" value="1"/>
</dbReference>
<evidence type="ECO:0000259" key="12">
    <source>
        <dbReference type="PROSITE" id="PS50109"/>
    </source>
</evidence>
<dbReference type="SMART" id="SM00387">
    <property type="entry name" value="HATPase_c"/>
    <property type="match status" value="1"/>
</dbReference>
<evidence type="ECO:0000256" key="4">
    <source>
        <dbReference type="ARBA" id="ARBA00022553"/>
    </source>
</evidence>
<dbReference type="InterPro" id="IPR003660">
    <property type="entry name" value="HAMP_dom"/>
</dbReference>
<dbReference type="SUPFAM" id="SSF47384">
    <property type="entry name" value="Homodimeric domain of signal transducing histidine kinase"/>
    <property type="match status" value="1"/>
</dbReference>
<evidence type="ECO:0000256" key="8">
    <source>
        <dbReference type="ARBA" id="ARBA00022989"/>
    </source>
</evidence>
<dbReference type="Pfam" id="PF02518">
    <property type="entry name" value="HATPase_c"/>
    <property type="match status" value="1"/>
</dbReference>
<accession>A0A1R0L3D3</accession>
<dbReference type="Pfam" id="PF00512">
    <property type="entry name" value="HisKA"/>
    <property type="match status" value="1"/>
</dbReference>
<dbReference type="Pfam" id="PF00672">
    <property type="entry name" value="HAMP"/>
    <property type="match status" value="1"/>
</dbReference>
<evidence type="ECO:0000256" key="2">
    <source>
        <dbReference type="ARBA" id="ARBA00004236"/>
    </source>
</evidence>
<dbReference type="SMART" id="SM00388">
    <property type="entry name" value="HisKA"/>
    <property type="match status" value="1"/>
</dbReference>
<keyword evidence="8 11" id="KW-1133">Transmembrane helix</keyword>
<evidence type="ECO:0000256" key="10">
    <source>
        <dbReference type="ARBA" id="ARBA00023136"/>
    </source>
</evidence>
<dbReference type="Gene3D" id="6.10.340.10">
    <property type="match status" value="1"/>
</dbReference>
<evidence type="ECO:0000259" key="13">
    <source>
        <dbReference type="PROSITE" id="PS50885"/>
    </source>
</evidence>
<evidence type="ECO:0000313" key="14">
    <source>
        <dbReference type="EMBL" id="OLZ57240.1"/>
    </source>
</evidence>
<dbReference type="InterPro" id="IPR036097">
    <property type="entry name" value="HisK_dim/P_sf"/>
</dbReference>
<dbReference type="EC" id="2.7.13.3" evidence="3"/>
<evidence type="ECO:0000313" key="15">
    <source>
        <dbReference type="Proteomes" id="UP000187486"/>
    </source>
</evidence>
<dbReference type="Gene3D" id="3.30.565.10">
    <property type="entry name" value="Histidine kinase-like ATPase, C-terminal domain"/>
    <property type="match status" value="1"/>
</dbReference>
<comment type="caution">
    <text evidence="14">The sequence shown here is derived from an EMBL/GenBank/DDBJ whole genome shotgun (WGS) entry which is preliminary data.</text>
</comment>
<dbReference type="AlphaFoldDB" id="A0A1R0L3D3"/>
<gene>
    <name evidence="14" type="ORF">BS329_00710</name>
</gene>
<dbReference type="PANTHER" id="PTHR45436:SF5">
    <property type="entry name" value="SENSOR HISTIDINE KINASE TRCS"/>
    <property type="match status" value="1"/>
</dbReference>
<keyword evidence="10 11" id="KW-0472">Membrane</keyword>
<dbReference type="InterPro" id="IPR005467">
    <property type="entry name" value="His_kinase_dom"/>
</dbReference>
<dbReference type="RefSeq" id="WP_076154761.1">
    <property type="nucleotide sequence ID" value="NZ_JBEZVB010000006.1"/>
</dbReference>
<dbReference type="OrthoDB" id="9786919at2"/>
<evidence type="ECO:0000256" key="7">
    <source>
        <dbReference type="ARBA" id="ARBA00022777"/>
    </source>
</evidence>
<protein>
    <recommendedName>
        <fullName evidence="3">histidine kinase</fullName>
        <ecNumber evidence="3">2.7.13.3</ecNumber>
    </recommendedName>
</protein>
<comment type="catalytic activity">
    <reaction evidence="1">
        <text>ATP + protein L-histidine = ADP + protein N-phospho-L-histidine.</text>
        <dbReference type="EC" id="2.7.13.3"/>
    </reaction>
</comment>
<keyword evidence="5" id="KW-0808">Transferase</keyword>
<dbReference type="InterPro" id="IPR036890">
    <property type="entry name" value="HATPase_C_sf"/>
</dbReference>
<name>A0A1R0L3D3_9PSEU</name>
<feature type="transmembrane region" description="Helical" evidence="11">
    <location>
        <begin position="163"/>
        <end position="188"/>
    </location>
</feature>
<dbReference type="GO" id="GO:0000155">
    <property type="term" value="F:phosphorelay sensor kinase activity"/>
    <property type="evidence" value="ECO:0007669"/>
    <property type="project" value="InterPro"/>
</dbReference>
<keyword evidence="6 11" id="KW-0812">Transmembrane</keyword>
<reference evidence="14 15" key="1">
    <citation type="submission" date="2016-01" db="EMBL/GenBank/DDBJ databases">
        <title>Amycolatopsis coloradensis genome sequencing and assembly.</title>
        <authorList>
            <person name="Mayilraj S."/>
        </authorList>
    </citation>
    <scope>NUCLEOTIDE SEQUENCE [LARGE SCALE GENOMIC DNA]</scope>
    <source>
        <strain evidence="14 15">DSM 44225</strain>
    </source>
</reference>
<evidence type="ECO:0000256" key="3">
    <source>
        <dbReference type="ARBA" id="ARBA00012438"/>
    </source>
</evidence>
<proteinExistence type="predicted"/>
<keyword evidence="9" id="KW-0902">Two-component regulatory system</keyword>
<dbReference type="STRING" id="76021.BS329_00710"/>
<dbReference type="SMART" id="SM00304">
    <property type="entry name" value="HAMP"/>
    <property type="match status" value="1"/>
</dbReference>
<evidence type="ECO:0000256" key="5">
    <source>
        <dbReference type="ARBA" id="ARBA00022679"/>
    </source>
</evidence>
<dbReference type="CDD" id="cd00075">
    <property type="entry name" value="HATPase"/>
    <property type="match status" value="1"/>
</dbReference>
<dbReference type="EMBL" id="MQUQ01000001">
    <property type="protein sequence ID" value="OLZ57240.1"/>
    <property type="molecule type" value="Genomic_DNA"/>
</dbReference>
<organism evidence="14 15">
    <name type="scientific">Amycolatopsis coloradensis</name>
    <dbReference type="NCBI Taxonomy" id="76021"/>
    <lineage>
        <taxon>Bacteria</taxon>
        <taxon>Bacillati</taxon>
        <taxon>Actinomycetota</taxon>
        <taxon>Actinomycetes</taxon>
        <taxon>Pseudonocardiales</taxon>
        <taxon>Pseudonocardiaceae</taxon>
        <taxon>Amycolatopsis</taxon>
    </lineage>
</organism>
<dbReference type="PANTHER" id="PTHR45436">
    <property type="entry name" value="SENSOR HISTIDINE KINASE YKOH"/>
    <property type="match status" value="1"/>
</dbReference>
<evidence type="ECO:0000256" key="9">
    <source>
        <dbReference type="ARBA" id="ARBA00023012"/>
    </source>
</evidence>
<evidence type="ECO:0000256" key="11">
    <source>
        <dbReference type="SAM" id="Phobius"/>
    </source>
</evidence>
<dbReference type="Proteomes" id="UP000187486">
    <property type="component" value="Unassembled WGS sequence"/>
</dbReference>
<keyword evidence="4" id="KW-0597">Phosphoprotein</keyword>
<evidence type="ECO:0000256" key="1">
    <source>
        <dbReference type="ARBA" id="ARBA00000085"/>
    </source>
</evidence>
<dbReference type="GO" id="GO:0005886">
    <property type="term" value="C:plasma membrane"/>
    <property type="evidence" value="ECO:0007669"/>
    <property type="project" value="UniProtKB-SubCell"/>
</dbReference>
<feature type="domain" description="Histidine kinase" evidence="12">
    <location>
        <begin position="254"/>
        <end position="466"/>
    </location>
</feature>
<dbReference type="InterPro" id="IPR050428">
    <property type="entry name" value="TCS_sensor_his_kinase"/>
</dbReference>
<dbReference type="Gene3D" id="1.10.287.130">
    <property type="match status" value="1"/>
</dbReference>
<dbReference type="CDD" id="cd00082">
    <property type="entry name" value="HisKA"/>
    <property type="match status" value="1"/>
</dbReference>
<dbReference type="InterPro" id="IPR004358">
    <property type="entry name" value="Sig_transdc_His_kin-like_C"/>
</dbReference>